<accession>A0A935ISZ7</accession>
<organism evidence="7 8">
    <name type="scientific">Candidatus Phosphoribacter hodrii</name>
    <dbReference type="NCBI Taxonomy" id="2953743"/>
    <lineage>
        <taxon>Bacteria</taxon>
        <taxon>Bacillati</taxon>
        <taxon>Actinomycetota</taxon>
        <taxon>Actinomycetes</taxon>
        <taxon>Micrococcales</taxon>
        <taxon>Dermatophilaceae</taxon>
        <taxon>Candidatus Phosphoribacter</taxon>
    </lineage>
</organism>
<feature type="transmembrane region" description="Helical" evidence="5">
    <location>
        <begin position="329"/>
        <end position="349"/>
    </location>
</feature>
<evidence type="ECO:0000313" key="8">
    <source>
        <dbReference type="Proteomes" id="UP000726105"/>
    </source>
</evidence>
<feature type="transmembrane region" description="Helical" evidence="5">
    <location>
        <begin position="222"/>
        <end position="241"/>
    </location>
</feature>
<feature type="transmembrane region" description="Helical" evidence="5">
    <location>
        <begin position="91"/>
        <end position="109"/>
    </location>
</feature>
<evidence type="ECO:0000256" key="2">
    <source>
        <dbReference type="ARBA" id="ARBA00022692"/>
    </source>
</evidence>
<feature type="transmembrane region" description="Helical" evidence="5">
    <location>
        <begin position="22"/>
        <end position="51"/>
    </location>
</feature>
<keyword evidence="3 5" id="KW-1133">Transmembrane helix</keyword>
<feature type="transmembrane region" description="Helical" evidence="5">
    <location>
        <begin position="171"/>
        <end position="191"/>
    </location>
</feature>
<comment type="caution">
    <text evidence="7">The sequence shown here is derived from an EMBL/GenBank/DDBJ whole genome shotgun (WGS) entry which is preliminary data.</text>
</comment>
<dbReference type="AlphaFoldDB" id="A0A935ISZ7"/>
<reference evidence="7 8" key="1">
    <citation type="submission" date="2020-10" db="EMBL/GenBank/DDBJ databases">
        <title>Connecting structure to function with the recovery of over 1000 high-quality activated sludge metagenome-assembled genomes encoding full-length rRNA genes using long-read sequencing.</title>
        <authorList>
            <person name="Singleton C.M."/>
            <person name="Petriglieri F."/>
            <person name="Kristensen J.M."/>
            <person name="Kirkegaard R.H."/>
            <person name="Michaelsen T.Y."/>
            <person name="Andersen M.H."/>
            <person name="Karst S.M."/>
            <person name="Dueholm M.S."/>
            <person name="Nielsen P.H."/>
            <person name="Albertsen M."/>
        </authorList>
    </citation>
    <scope>NUCLEOTIDE SEQUENCE [LARGE SCALE GENOMIC DNA]</scope>
    <source>
        <strain evidence="7">Ega_18-Q3-R5-49_MAXAC.001</strain>
    </source>
</reference>
<evidence type="ECO:0000313" key="7">
    <source>
        <dbReference type="EMBL" id="MBK7274461.1"/>
    </source>
</evidence>
<dbReference type="PANTHER" id="PTHR37422">
    <property type="entry name" value="TEICHURONIC ACID BIOSYNTHESIS PROTEIN TUAE"/>
    <property type="match status" value="1"/>
</dbReference>
<feature type="transmembrane region" description="Helical" evidence="5">
    <location>
        <begin position="253"/>
        <end position="271"/>
    </location>
</feature>
<dbReference type="GO" id="GO:0016020">
    <property type="term" value="C:membrane"/>
    <property type="evidence" value="ECO:0007669"/>
    <property type="project" value="UniProtKB-SubCell"/>
</dbReference>
<evidence type="ECO:0000256" key="5">
    <source>
        <dbReference type="SAM" id="Phobius"/>
    </source>
</evidence>
<dbReference type="Proteomes" id="UP000726105">
    <property type="component" value="Unassembled WGS sequence"/>
</dbReference>
<dbReference type="InterPro" id="IPR051533">
    <property type="entry name" value="WaaL-like"/>
</dbReference>
<dbReference type="PANTHER" id="PTHR37422:SF13">
    <property type="entry name" value="LIPOPOLYSACCHARIDE BIOSYNTHESIS PROTEIN PA4999-RELATED"/>
    <property type="match status" value="1"/>
</dbReference>
<name>A0A935ISZ7_9MICO</name>
<dbReference type="Pfam" id="PF04932">
    <property type="entry name" value="Wzy_C"/>
    <property type="match status" value="1"/>
</dbReference>
<sequence>MSLDRIGFALRTTTPAVLPVNALVPVVVALGVLRIPGVDWLYAALGLVLIARAGRFPRAGRRLVAVYTVCIGSALVATWADSSAQAFTTSYLWPVVAQALFAFGVLAGCDPARQVRRLVGGLLGGFVALWVIGVAEIATGFKLIRVLSPESSMAEMAAASRWVTMAVFTNYNDYCLALAMLAVLLFAHLLFVPKVHPFVALARWIVLGTSAALVTIMGSRGALLAGLLGAVIVAVIAMRAVRPRLVTPGRIGKAVLIVFPLALWLWTSPYVQDHSTATREAILNNSLALWAADPWTALVGYGSAANYALVTETAFPGLLMDPHNLLLEVALNFGVAALAIAMWWWIDVLRNTITGRAQARSWADAGTLAIVIALPVMGVVSSRLLPYIYVTVLVTAASLLHPDFSQNPGLARVSRLPNH</sequence>
<feature type="transmembrane region" description="Helical" evidence="5">
    <location>
        <begin position="63"/>
        <end position="79"/>
    </location>
</feature>
<dbReference type="EMBL" id="JADJIB010000006">
    <property type="protein sequence ID" value="MBK7274461.1"/>
    <property type="molecule type" value="Genomic_DNA"/>
</dbReference>
<proteinExistence type="predicted"/>
<gene>
    <name evidence="7" type="ORF">IPI13_15285</name>
</gene>
<feature type="transmembrane region" description="Helical" evidence="5">
    <location>
        <begin position="121"/>
        <end position="144"/>
    </location>
</feature>
<feature type="domain" description="O-antigen ligase-related" evidence="6">
    <location>
        <begin position="207"/>
        <end position="341"/>
    </location>
</feature>
<keyword evidence="4 5" id="KW-0472">Membrane</keyword>
<protein>
    <recommendedName>
        <fullName evidence="6">O-antigen ligase-related domain-containing protein</fullName>
    </recommendedName>
</protein>
<feature type="transmembrane region" description="Helical" evidence="5">
    <location>
        <begin position="198"/>
        <end position="216"/>
    </location>
</feature>
<evidence type="ECO:0000256" key="4">
    <source>
        <dbReference type="ARBA" id="ARBA00023136"/>
    </source>
</evidence>
<comment type="subcellular location">
    <subcellularLocation>
        <location evidence="1">Membrane</location>
        <topology evidence="1">Multi-pass membrane protein</topology>
    </subcellularLocation>
</comment>
<evidence type="ECO:0000259" key="6">
    <source>
        <dbReference type="Pfam" id="PF04932"/>
    </source>
</evidence>
<feature type="transmembrane region" description="Helical" evidence="5">
    <location>
        <begin position="361"/>
        <end position="380"/>
    </location>
</feature>
<evidence type="ECO:0000256" key="1">
    <source>
        <dbReference type="ARBA" id="ARBA00004141"/>
    </source>
</evidence>
<evidence type="ECO:0000256" key="3">
    <source>
        <dbReference type="ARBA" id="ARBA00022989"/>
    </source>
</evidence>
<dbReference type="InterPro" id="IPR007016">
    <property type="entry name" value="O-antigen_ligase-rel_domated"/>
</dbReference>
<keyword evidence="2 5" id="KW-0812">Transmembrane</keyword>